<dbReference type="Proteomes" id="UP000010367">
    <property type="component" value="Chromosome"/>
</dbReference>
<proteinExistence type="predicted"/>
<reference evidence="1 2" key="1">
    <citation type="submission" date="2012-06" db="EMBL/GenBank/DDBJ databases">
        <title>Finished chromosome of genome of Oscillatoria acuminata PCC 6304.</title>
        <authorList>
            <consortium name="US DOE Joint Genome Institute"/>
            <person name="Gugger M."/>
            <person name="Coursin T."/>
            <person name="Rippka R."/>
            <person name="Tandeau De Marsac N."/>
            <person name="Huntemann M."/>
            <person name="Wei C.-L."/>
            <person name="Han J."/>
            <person name="Detter J.C."/>
            <person name="Han C."/>
            <person name="Tapia R."/>
            <person name="Davenport K."/>
            <person name="Daligault H."/>
            <person name="Erkkila T."/>
            <person name="Gu W."/>
            <person name="Munk A.C.C."/>
            <person name="Teshima H."/>
            <person name="Xu Y."/>
            <person name="Chain P."/>
            <person name="Chen A."/>
            <person name="Krypides N."/>
            <person name="Mavromatis K."/>
            <person name="Markowitz V."/>
            <person name="Szeto E."/>
            <person name="Ivanova N."/>
            <person name="Mikhailova N."/>
            <person name="Ovchinnikova G."/>
            <person name="Pagani I."/>
            <person name="Pati A."/>
            <person name="Goodwin L."/>
            <person name="Peters L."/>
            <person name="Pitluck S."/>
            <person name="Woyke T."/>
            <person name="Kerfeld C."/>
        </authorList>
    </citation>
    <scope>NUCLEOTIDE SEQUENCE [LARGE SCALE GENOMIC DNA]</scope>
    <source>
        <strain evidence="1 2">PCC 6304</strain>
    </source>
</reference>
<dbReference type="AlphaFoldDB" id="K9TI60"/>
<dbReference type="HOGENOM" id="CLU_2480339_0_0_3"/>
<sequence length="87" mass="9297">MSSRVESLNPCGLKSGISGRFNDAQVLFHVGAQCLRPPEGASIAPLQIHLDRALSASAPAFPYGTLREQAVGILDILFHGVPGKRMR</sequence>
<gene>
    <name evidence="1" type="ORF">Oscil6304_2047</name>
</gene>
<dbReference type="EMBL" id="CP003607">
    <property type="protein sequence ID" value="AFY81714.1"/>
    <property type="molecule type" value="Genomic_DNA"/>
</dbReference>
<evidence type="ECO:0000313" key="1">
    <source>
        <dbReference type="EMBL" id="AFY81714.1"/>
    </source>
</evidence>
<evidence type="ECO:0000313" key="2">
    <source>
        <dbReference type="Proteomes" id="UP000010367"/>
    </source>
</evidence>
<protein>
    <submittedName>
        <fullName evidence="1">Uncharacterized protein</fullName>
    </submittedName>
</protein>
<name>K9TI60_9CYAN</name>
<keyword evidence="2" id="KW-1185">Reference proteome</keyword>
<accession>K9TI60</accession>
<dbReference type="STRING" id="56110.Oscil6304_2047"/>
<organism evidence="1 2">
    <name type="scientific">Oscillatoria acuminata PCC 6304</name>
    <dbReference type="NCBI Taxonomy" id="56110"/>
    <lineage>
        <taxon>Bacteria</taxon>
        <taxon>Bacillati</taxon>
        <taxon>Cyanobacteriota</taxon>
        <taxon>Cyanophyceae</taxon>
        <taxon>Oscillatoriophycideae</taxon>
        <taxon>Oscillatoriales</taxon>
        <taxon>Oscillatoriaceae</taxon>
        <taxon>Oscillatoria</taxon>
    </lineage>
</organism>
<dbReference type="KEGG" id="oac:Oscil6304_2047"/>
<dbReference type="InParanoid" id="K9TI60"/>